<feature type="domain" description="BTB" evidence="1">
    <location>
        <begin position="162"/>
        <end position="229"/>
    </location>
</feature>
<evidence type="ECO:0000259" key="1">
    <source>
        <dbReference type="PROSITE" id="PS50097"/>
    </source>
</evidence>
<dbReference type="SMART" id="SM00225">
    <property type="entry name" value="BTB"/>
    <property type="match status" value="1"/>
</dbReference>
<dbReference type="PANTHER" id="PTHR24413">
    <property type="entry name" value="SPECKLE-TYPE POZ PROTEIN"/>
    <property type="match status" value="1"/>
</dbReference>
<keyword evidence="3" id="KW-1185">Reference proteome</keyword>
<dbReference type="InterPro" id="IPR000210">
    <property type="entry name" value="BTB/POZ_dom"/>
</dbReference>
<organism evidence="2 3">
    <name type="scientific">Caerostris extrusa</name>
    <name type="common">Bark spider</name>
    <name type="synonym">Caerostris bankana</name>
    <dbReference type="NCBI Taxonomy" id="172846"/>
    <lineage>
        <taxon>Eukaryota</taxon>
        <taxon>Metazoa</taxon>
        <taxon>Ecdysozoa</taxon>
        <taxon>Arthropoda</taxon>
        <taxon>Chelicerata</taxon>
        <taxon>Arachnida</taxon>
        <taxon>Araneae</taxon>
        <taxon>Araneomorphae</taxon>
        <taxon>Entelegynae</taxon>
        <taxon>Araneoidea</taxon>
        <taxon>Araneidae</taxon>
        <taxon>Caerostris</taxon>
    </lineage>
</organism>
<evidence type="ECO:0000313" key="3">
    <source>
        <dbReference type="Proteomes" id="UP001054945"/>
    </source>
</evidence>
<dbReference type="SUPFAM" id="SSF54695">
    <property type="entry name" value="POZ domain"/>
    <property type="match status" value="1"/>
</dbReference>
<protein>
    <submittedName>
        <fullName evidence="2">TD and POZ domain-containing protein 1</fullName>
    </submittedName>
</protein>
<dbReference type="AlphaFoldDB" id="A0AAV4MEF8"/>
<dbReference type="Proteomes" id="UP001054945">
    <property type="component" value="Unassembled WGS sequence"/>
</dbReference>
<comment type="caution">
    <text evidence="2">The sequence shown here is derived from an EMBL/GenBank/DDBJ whole genome shotgun (WGS) entry which is preliminary data.</text>
</comment>
<sequence length="322" mass="37704">MDEKNEHDNKCRIVIFLNKEKDGIDLDIALNFQFALLAEDETVLISSPTAENCIFQERKTFFGFHLGADEIKKRERKNWNFKLKQTKKELVESKNIFLKDNVLSLNCECTICTGVYLVTNEKHDFGVISSDSRTEIFKATPRIPSSNLQNHLMSMYDDAILSDMELRTWTKTFRVHKNILSARSPVFRAMFQADMKENAMKYVEITDLDDETLDKMLLYFYNGIFEVHHWESASELYQAANKYQILTLKRLCSEFLASWICATNACKILMLADMHEDEELKKCAQTYILSEKNIMCSDNWKKFMNDNLQLAAEIMYWKCTEQ</sequence>
<accession>A0AAV4MEF8</accession>
<dbReference type="EMBL" id="BPLR01002124">
    <property type="protein sequence ID" value="GIX70235.1"/>
    <property type="molecule type" value="Genomic_DNA"/>
</dbReference>
<dbReference type="Pfam" id="PF00651">
    <property type="entry name" value="BTB"/>
    <property type="match status" value="1"/>
</dbReference>
<dbReference type="PROSITE" id="PS50097">
    <property type="entry name" value="BTB"/>
    <property type="match status" value="1"/>
</dbReference>
<dbReference type="Gene3D" id="1.25.40.420">
    <property type="match status" value="1"/>
</dbReference>
<proteinExistence type="predicted"/>
<dbReference type="CDD" id="cd18186">
    <property type="entry name" value="BTB_POZ_ZBTB_KLHL-like"/>
    <property type="match status" value="1"/>
</dbReference>
<reference evidence="2 3" key="1">
    <citation type="submission" date="2021-06" db="EMBL/GenBank/DDBJ databases">
        <title>Caerostris extrusa draft genome.</title>
        <authorList>
            <person name="Kono N."/>
            <person name="Arakawa K."/>
        </authorList>
    </citation>
    <scope>NUCLEOTIDE SEQUENCE [LARGE SCALE GENOMIC DNA]</scope>
</reference>
<evidence type="ECO:0000313" key="2">
    <source>
        <dbReference type="EMBL" id="GIX70235.1"/>
    </source>
</evidence>
<dbReference type="Gene3D" id="3.30.710.10">
    <property type="entry name" value="Potassium Channel Kv1.1, Chain A"/>
    <property type="match status" value="1"/>
</dbReference>
<name>A0AAV4MEF8_CAEEX</name>
<gene>
    <name evidence="2" type="primary">Tdpoz1</name>
    <name evidence="2" type="ORF">CEXT_529741</name>
</gene>
<dbReference type="InterPro" id="IPR011333">
    <property type="entry name" value="SKP1/BTB/POZ_sf"/>
</dbReference>